<organism evidence="2 3">
    <name type="scientific">Murinocardiopsis flavida</name>
    <dbReference type="NCBI Taxonomy" id="645275"/>
    <lineage>
        <taxon>Bacteria</taxon>
        <taxon>Bacillati</taxon>
        <taxon>Actinomycetota</taxon>
        <taxon>Actinomycetes</taxon>
        <taxon>Streptosporangiales</taxon>
        <taxon>Nocardiopsidaceae</taxon>
        <taxon>Murinocardiopsis</taxon>
    </lineage>
</organism>
<keyword evidence="1" id="KW-0732">Signal</keyword>
<keyword evidence="3" id="KW-1185">Reference proteome</keyword>
<sequence length="114" mass="11431">MKLAATLAMALATAGLAGPALAGPAAAAGDGDGFGAAGQSVPFCAHYSERALHRLEERTGRQLIGVTADEYRRIAAVDPHLLDPVCLDTSGEHLLLVGLIAPADTGTARDAAAG</sequence>
<reference evidence="2 3" key="1">
    <citation type="submission" date="2018-03" db="EMBL/GenBank/DDBJ databases">
        <title>Genomic Encyclopedia of Archaeal and Bacterial Type Strains, Phase II (KMG-II): from individual species to whole genera.</title>
        <authorList>
            <person name="Goeker M."/>
        </authorList>
    </citation>
    <scope>NUCLEOTIDE SEQUENCE [LARGE SCALE GENOMIC DNA]</scope>
    <source>
        <strain evidence="2 3">DSM 45312</strain>
    </source>
</reference>
<evidence type="ECO:0000313" key="2">
    <source>
        <dbReference type="EMBL" id="PSL00606.1"/>
    </source>
</evidence>
<feature type="chain" id="PRO_5039653896" evidence="1">
    <location>
        <begin position="23"/>
        <end position="114"/>
    </location>
</feature>
<evidence type="ECO:0000256" key="1">
    <source>
        <dbReference type="SAM" id="SignalP"/>
    </source>
</evidence>
<proteinExistence type="predicted"/>
<name>A0A2P8DTR0_9ACTN</name>
<gene>
    <name evidence="2" type="ORF">CLV63_10180</name>
</gene>
<accession>A0A2P8DTR0</accession>
<feature type="signal peptide" evidence="1">
    <location>
        <begin position="1"/>
        <end position="22"/>
    </location>
</feature>
<comment type="caution">
    <text evidence="2">The sequence shown here is derived from an EMBL/GenBank/DDBJ whole genome shotgun (WGS) entry which is preliminary data.</text>
</comment>
<protein>
    <submittedName>
        <fullName evidence="2">Uncharacterized protein</fullName>
    </submittedName>
</protein>
<evidence type="ECO:0000313" key="3">
    <source>
        <dbReference type="Proteomes" id="UP000240542"/>
    </source>
</evidence>
<dbReference type="RefSeq" id="WP_106580812.1">
    <property type="nucleotide sequence ID" value="NZ_PYGA01000001.1"/>
</dbReference>
<dbReference type="Proteomes" id="UP000240542">
    <property type="component" value="Unassembled WGS sequence"/>
</dbReference>
<dbReference type="EMBL" id="PYGA01000001">
    <property type="protein sequence ID" value="PSL00606.1"/>
    <property type="molecule type" value="Genomic_DNA"/>
</dbReference>
<dbReference type="AlphaFoldDB" id="A0A2P8DTR0"/>